<protein>
    <submittedName>
        <fullName evidence="2">Uncharacterized protein</fullName>
    </submittedName>
</protein>
<evidence type="ECO:0000313" key="2">
    <source>
        <dbReference type="EMBL" id="SEP91748.1"/>
    </source>
</evidence>
<feature type="region of interest" description="Disordered" evidence="1">
    <location>
        <begin position="439"/>
        <end position="465"/>
    </location>
</feature>
<dbReference type="STRING" id="89093.SAMN04488558_10382"/>
<dbReference type="RefSeq" id="WP_092570835.1">
    <property type="nucleotide sequence ID" value="NZ_FOEN01000003.1"/>
</dbReference>
<evidence type="ECO:0000256" key="1">
    <source>
        <dbReference type="SAM" id="MobiDB-lite"/>
    </source>
</evidence>
<reference evidence="2 3" key="1">
    <citation type="submission" date="2016-10" db="EMBL/GenBank/DDBJ databases">
        <authorList>
            <person name="de Groot N.N."/>
        </authorList>
    </citation>
    <scope>NUCLEOTIDE SEQUENCE [LARGE SCALE GENOMIC DNA]</scope>
    <source>
        <strain evidence="2 3">DSM 15695</strain>
    </source>
</reference>
<dbReference type="AlphaFoldDB" id="A0A1H9BTW8"/>
<dbReference type="Proteomes" id="UP000198833">
    <property type="component" value="Unassembled WGS sequence"/>
</dbReference>
<accession>A0A1H9BTW8</accession>
<sequence length="582" mass="63642">MALSKGQMWTLNKHPLNAYGTAGHAAKRDTSWVVKTVEKGQVKVLDVAWADSAGNVYYPDKGAGTIPIYSVSQVGGLGGLGWIRSDDNLSNSIITNAPSLSAQTGVNNVLTFDKAGEKHTLRININGELVKYITEITSSPVNFQFTQDEVNKILDLMPNVTASDVEYILTTYEGSNIIGDFSRSTKRITIPFDVKPTIDNIVITPINAVDGKLYEKKSSVKVAPSCRPGRGAKINNVFIWVGDFLGLDNPYTSQPFQASGEITIRVMATDTRQRSVQTTRKINVLPFQGISLTNMTSERVLDENATTDYVRVAYHGKAYELDNQNQIQAKIEYQERGQSVWTVAGSQNIGVISNNYSSFFDIQDLSDSKSFNIRLTLTDGLGNQYKFTTTVGTASFPMTWGKHGAGVGVMFDKNNPAALQVGQGGIDSKGPIRINGKAINIQPDPTPIPEPERQPDPFTKGSNSSGAWIKESSGKIISTRQVIKNISNGQNIAETFGTFAFPITMPANTTVYMSIDTTGLSDSQIVEVQDAYSLLQVEKRRNAWAITPTMYAKYTISPRGLFQITSGTHQLRINLMAVGFEP</sequence>
<evidence type="ECO:0000313" key="3">
    <source>
        <dbReference type="Proteomes" id="UP000198833"/>
    </source>
</evidence>
<organism evidence="2 3">
    <name type="scientific">Ignavigranum ruoffiae</name>
    <dbReference type="NCBI Taxonomy" id="89093"/>
    <lineage>
        <taxon>Bacteria</taxon>
        <taxon>Bacillati</taxon>
        <taxon>Bacillota</taxon>
        <taxon>Bacilli</taxon>
        <taxon>Lactobacillales</taxon>
        <taxon>Aerococcaceae</taxon>
        <taxon>Ignavigranum</taxon>
    </lineage>
</organism>
<dbReference type="EMBL" id="FOEN01000003">
    <property type="protein sequence ID" value="SEP91748.1"/>
    <property type="molecule type" value="Genomic_DNA"/>
</dbReference>
<keyword evidence="3" id="KW-1185">Reference proteome</keyword>
<proteinExistence type="predicted"/>
<gene>
    <name evidence="2" type="ORF">SAMN04488558_10382</name>
</gene>
<name>A0A1H9BTW8_9LACT</name>